<keyword evidence="1" id="KW-1133">Transmembrane helix</keyword>
<keyword evidence="1" id="KW-0812">Transmembrane</keyword>
<reference evidence="2" key="2">
    <citation type="journal article" date="2015" name="Fish Shellfish Immunol.">
        <title>Early steps in the European eel (Anguilla anguilla)-Vibrio vulnificus interaction in the gills: Role of the RtxA13 toxin.</title>
        <authorList>
            <person name="Callol A."/>
            <person name="Pajuelo D."/>
            <person name="Ebbesson L."/>
            <person name="Teles M."/>
            <person name="MacKenzie S."/>
            <person name="Amaro C."/>
        </authorList>
    </citation>
    <scope>NUCLEOTIDE SEQUENCE</scope>
</reference>
<evidence type="ECO:0000256" key="1">
    <source>
        <dbReference type="SAM" id="Phobius"/>
    </source>
</evidence>
<accession>A0A0E9VN90</accession>
<keyword evidence="1" id="KW-0472">Membrane</keyword>
<evidence type="ECO:0000313" key="2">
    <source>
        <dbReference type="EMBL" id="JAH79481.1"/>
    </source>
</evidence>
<dbReference type="EMBL" id="GBXM01029096">
    <property type="protein sequence ID" value="JAH79481.1"/>
    <property type="molecule type" value="Transcribed_RNA"/>
</dbReference>
<dbReference type="AlphaFoldDB" id="A0A0E9VN90"/>
<organism evidence="2">
    <name type="scientific">Anguilla anguilla</name>
    <name type="common">European freshwater eel</name>
    <name type="synonym">Muraena anguilla</name>
    <dbReference type="NCBI Taxonomy" id="7936"/>
    <lineage>
        <taxon>Eukaryota</taxon>
        <taxon>Metazoa</taxon>
        <taxon>Chordata</taxon>
        <taxon>Craniata</taxon>
        <taxon>Vertebrata</taxon>
        <taxon>Euteleostomi</taxon>
        <taxon>Actinopterygii</taxon>
        <taxon>Neopterygii</taxon>
        <taxon>Teleostei</taxon>
        <taxon>Anguilliformes</taxon>
        <taxon>Anguillidae</taxon>
        <taxon>Anguilla</taxon>
    </lineage>
</organism>
<reference evidence="2" key="1">
    <citation type="submission" date="2014-11" db="EMBL/GenBank/DDBJ databases">
        <authorList>
            <person name="Amaro Gonzalez C."/>
        </authorList>
    </citation>
    <scope>NUCLEOTIDE SEQUENCE</scope>
</reference>
<protein>
    <submittedName>
        <fullName evidence="2">Uncharacterized protein</fullName>
    </submittedName>
</protein>
<feature type="transmembrane region" description="Helical" evidence="1">
    <location>
        <begin position="7"/>
        <end position="28"/>
    </location>
</feature>
<proteinExistence type="predicted"/>
<sequence length="37" mass="4736">MEKKRVLHFLFEILFMKFCWMYCLVFFLKSQLLLLFE</sequence>
<name>A0A0E9VN90_ANGAN</name>